<feature type="region of interest" description="Disordered" evidence="1">
    <location>
        <begin position="1"/>
        <end position="95"/>
    </location>
</feature>
<feature type="compositionally biased region" description="Polar residues" evidence="1">
    <location>
        <begin position="82"/>
        <end position="95"/>
    </location>
</feature>
<organism evidence="2 3">
    <name type="scientific">Methylorubrum extorquens (strain DSM 6343 / CIP 106787 / DM4)</name>
    <name type="common">Methylobacterium extorquens</name>
    <dbReference type="NCBI Taxonomy" id="661410"/>
    <lineage>
        <taxon>Bacteria</taxon>
        <taxon>Pseudomonadati</taxon>
        <taxon>Pseudomonadota</taxon>
        <taxon>Alphaproteobacteria</taxon>
        <taxon>Hyphomicrobiales</taxon>
        <taxon>Methylobacteriaceae</taxon>
        <taxon>Methylorubrum</taxon>
    </lineage>
</organism>
<feature type="compositionally biased region" description="Polar residues" evidence="1">
    <location>
        <begin position="56"/>
        <end position="65"/>
    </location>
</feature>
<dbReference type="HOGENOM" id="CLU_2193839_0_0_5"/>
<dbReference type="KEGG" id="mdi:METDI1242"/>
<sequence>MRVTDNGMVGTPEAVDLDDIGDRRPGGPRGKTLMNLPRGPPLTRLQRGEPHPRRCASSTDQSNRPCATVLRGRPRARHPRTVPTSVVAAQSRSLSVGTGARDLALTLK</sequence>
<dbReference type="EMBL" id="FP103042">
    <property type="protein sequence ID" value="CAX22854.1"/>
    <property type="molecule type" value="Genomic_DNA"/>
</dbReference>
<dbReference type="AlphaFoldDB" id="C7CEW2"/>
<dbReference type="Proteomes" id="UP000008070">
    <property type="component" value="Chromosome"/>
</dbReference>
<protein>
    <submittedName>
        <fullName evidence="2">Uncharacterized protein</fullName>
    </submittedName>
</protein>
<evidence type="ECO:0000256" key="1">
    <source>
        <dbReference type="SAM" id="MobiDB-lite"/>
    </source>
</evidence>
<reference evidence="3" key="1">
    <citation type="journal article" date="2009" name="PLoS ONE">
        <title>Methylobacterium genome sequences: a reference blueprint to investigate microbial metabolism of C1 compounds from natural and industrial sources.</title>
        <authorList>
            <person name="Vuilleumier S."/>
            <person name="Chistoserdova L."/>
            <person name="Lee M.-C."/>
            <person name="Bringel F."/>
            <person name="Lajus A."/>
            <person name="Zhou Y."/>
            <person name="Gourion B."/>
            <person name="Barbe V."/>
            <person name="Chang J."/>
            <person name="Cruveiller S."/>
            <person name="Dossat C."/>
            <person name="Gillett W."/>
            <person name="Gruffaz C."/>
            <person name="Haugen E."/>
            <person name="Hourcade E."/>
            <person name="Levy R."/>
            <person name="Mangenot S."/>
            <person name="Muller E."/>
            <person name="Nadalig T."/>
            <person name="Pagni M."/>
            <person name="Penny C."/>
            <person name="Peyraud R."/>
            <person name="Robinson D.G."/>
            <person name="Roche D."/>
            <person name="Rouy Z."/>
            <person name="Saenampechek C."/>
            <person name="Salvignol G."/>
            <person name="Vallenet D."/>
            <person name="Wu Z."/>
            <person name="Marx C.J."/>
            <person name="Vorholt J.A."/>
            <person name="Olson M.V."/>
            <person name="Kaul R."/>
            <person name="Weissenbach J."/>
            <person name="Medigue C."/>
            <person name="Lidstrom M.E."/>
        </authorList>
    </citation>
    <scope>NUCLEOTIDE SEQUENCE [LARGE SCALE GENOMIC DNA]</scope>
    <source>
        <strain evidence="3">DSM 6343 / CIP 106787 / DM4</strain>
    </source>
</reference>
<accession>C7CEW2</accession>
<evidence type="ECO:0000313" key="2">
    <source>
        <dbReference type="EMBL" id="CAX22854.1"/>
    </source>
</evidence>
<name>C7CEW2_METED</name>
<gene>
    <name evidence="2" type="ORF">METD_I1242</name>
</gene>
<evidence type="ECO:0000313" key="3">
    <source>
        <dbReference type="Proteomes" id="UP000008070"/>
    </source>
</evidence>
<proteinExistence type="predicted"/>